<dbReference type="EMBL" id="CAJVCH010388626">
    <property type="protein sequence ID" value="CAG7817209.1"/>
    <property type="molecule type" value="Genomic_DNA"/>
</dbReference>
<keyword evidence="2" id="KW-1185">Reference proteome</keyword>
<name>A0A8J2KPY1_9HEXA</name>
<dbReference type="PANTHER" id="PTHR34153">
    <property type="entry name" value="SI:CH211-262H13.3-RELATED-RELATED"/>
    <property type="match status" value="1"/>
</dbReference>
<dbReference type="PANTHER" id="PTHR34153:SF2">
    <property type="entry name" value="SI:CH211-262H13.3-RELATED"/>
    <property type="match status" value="1"/>
</dbReference>
<sequence>IPSSWITGDICEYPRKNVSKLIASNSKPQSSWAKYAITVAFTSDCLDECRRKRAIYEDTSNLESSSDEEAGRRCKRSNQQIPQAEFVLETLNAPLFENSLELANDPINSSVSTGLPLIEFPTPSPTPTNCSALDHISSPRSTPIETFCGNSAFELLVLRKLSKISATQREIQAELRIMQQTAGVQVRISTIPGITIPMKTFAELEENTVTLSNDDNATANLISFLAQVGGRSEKEATERVMRELMDFNLAALFNWKGKQ</sequence>
<feature type="non-terminal residue" evidence="1">
    <location>
        <position position="259"/>
    </location>
</feature>
<dbReference type="OrthoDB" id="7554902at2759"/>
<evidence type="ECO:0000313" key="1">
    <source>
        <dbReference type="EMBL" id="CAG7817209.1"/>
    </source>
</evidence>
<evidence type="ECO:0008006" key="3">
    <source>
        <dbReference type="Google" id="ProtNLM"/>
    </source>
</evidence>
<reference evidence="1" key="1">
    <citation type="submission" date="2021-06" db="EMBL/GenBank/DDBJ databases">
        <authorList>
            <person name="Hodson N. C."/>
            <person name="Mongue J. A."/>
            <person name="Jaron S. K."/>
        </authorList>
    </citation>
    <scope>NUCLEOTIDE SEQUENCE</scope>
</reference>
<protein>
    <recommendedName>
        <fullName evidence="3">DUF4806 domain-containing protein</fullName>
    </recommendedName>
</protein>
<comment type="caution">
    <text evidence="1">The sequence shown here is derived from an EMBL/GenBank/DDBJ whole genome shotgun (WGS) entry which is preliminary data.</text>
</comment>
<evidence type="ECO:0000313" key="2">
    <source>
        <dbReference type="Proteomes" id="UP000708208"/>
    </source>
</evidence>
<dbReference type="Proteomes" id="UP000708208">
    <property type="component" value="Unassembled WGS sequence"/>
</dbReference>
<accession>A0A8J2KPY1</accession>
<organism evidence="1 2">
    <name type="scientific">Allacma fusca</name>
    <dbReference type="NCBI Taxonomy" id="39272"/>
    <lineage>
        <taxon>Eukaryota</taxon>
        <taxon>Metazoa</taxon>
        <taxon>Ecdysozoa</taxon>
        <taxon>Arthropoda</taxon>
        <taxon>Hexapoda</taxon>
        <taxon>Collembola</taxon>
        <taxon>Symphypleona</taxon>
        <taxon>Sminthuridae</taxon>
        <taxon>Allacma</taxon>
    </lineage>
</organism>
<feature type="non-terminal residue" evidence="1">
    <location>
        <position position="1"/>
    </location>
</feature>
<proteinExistence type="predicted"/>
<gene>
    <name evidence="1" type="ORF">AFUS01_LOCUS27787</name>
</gene>
<dbReference type="AlphaFoldDB" id="A0A8J2KPY1"/>